<gene>
    <name evidence="2" type="ORF">Tci_932501</name>
</gene>
<reference evidence="2" key="1">
    <citation type="journal article" date="2019" name="Sci. Rep.">
        <title>Draft genome of Tanacetum cinerariifolium, the natural source of mosquito coil.</title>
        <authorList>
            <person name="Yamashiro T."/>
            <person name="Shiraishi A."/>
            <person name="Satake H."/>
            <person name="Nakayama K."/>
        </authorList>
    </citation>
    <scope>NUCLEOTIDE SEQUENCE</scope>
</reference>
<feature type="region of interest" description="Disordered" evidence="1">
    <location>
        <begin position="1"/>
        <end position="79"/>
    </location>
</feature>
<dbReference type="AlphaFoldDB" id="A0A699XKI9"/>
<feature type="compositionally biased region" description="Basic residues" evidence="1">
    <location>
        <begin position="26"/>
        <end position="39"/>
    </location>
</feature>
<name>A0A699XKI9_TANCI</name>
<proteinExistence type="predicted"/>
<evidence type="ECO:0000313" key="2">
    <source>
        <dbReference type="EMBL" id="GFD60532.1"/>
    </source>
</evidence>
<protein>
    <submittedName>
        <fullName evidence="2">Uncharacterized protein</fullName>
    </submittedName>
</protein>
<feature type="compositionally biased region" description="Basic and acidic residues" evidence="1">
    <location>
        <begin position="60"/>
        <end position="79"/>
    </location>
</feature>
<feature type="non-terminal residue" evidence="2">
    <location>
        <position position="1"/>
    </location>
</feature>
<comment type="caution">
    <text evidence="2">The sequence shown here is derived from an EMBL/GenBank/DDBJ whole genome shotgun (WGS) entry which is preliminary data.</text>
</comment>
<dbReference type="EMBL" id="BKCJ011879119">
    <property type="protein sequence ID" value="GFD60532.1"/>
    <property type="molecule type" value="Genomic_DNA"/>
</dbReference>
<feature type="non-terminal residue" evidence="2">
    <location>
        <position position="79"/>
    </location>
</feature>
<feature type="compositionally biased region" description="Basic residues" evidence="1">
    <location>
        <begin position="1"/>
        <end position="12"/>
    </location>
</feature>
<accession>A0A699XKI9</accession>
<organism evidence="2">
    <name type="scientific">Tanacetum cinerariifolium</name>
    <name type="common">Dalmatian daisy</name>
    <name type="synonym">Chrysanthemum cinerariifolium</name>
    <dbReference type="NCBI Taxonomy" id="118510"/>
    <lineage>
        <taxon>Eukaryota</taxon>
        <taxon>Viridiplantae</taxon>
        <taxon>Streptophyta</taxon>
        <taxon>Embryophyta</taxon>
        <taxon>Tracheophyta</taxon>
        <taxon>Spermatophyta</taxon>
        <taxon>Magnoliopsida</taxon>
        <taxon>eudicotyledons</taxon>
        <taxon>Gunneridae</taxon>
        <taxon>Pentapetalae</taxon>
        <taxon>asterids</taxon>
        <taxon>campanulids</taxon>
        <taxon>Asterales</taxon>
        <taxon>Asteraceae</taxon>
        <taxon>Asteroideae</taxon>
        <taxon>Anthemideae</taxon>
        <taxon>Anthemidinae</taxon>
        <taxon>Tanacetum</taxon>
    </lineage>
</organism>
<sequence length="79" mass="9197">FGVRHGVRRGRTGQRADSPGRVVLLRQRRHQQQGRRRRAERQGRPVPADGLRQLHPGAGHRAELPRRRGPEPQRRRAQH</sequence>
<evidence type="ECO:0000256" key="1">
    <source>
        <dbReference type="SAM" id="MobiDB-lite"/>
    </source>
</evidence>